<evidence type="ECO:0000313" key="1">
    <source>
        <dbReference type="EMBL" id="NML98780.1"/>
    </source>
</evidence>
<evidence type="ECO:0000313" key="2">
    <source>
        <dbReference type="Proteomes" id="UP000544134"/>
    </source>
</evidence>
<comment type="caution">
    <text evidence="1">The sequence shown here is derived from an EMBL/GenBank/DDBJ whole genome shotgun (WGS) entry which is preliminary data.</text>
</comment>
<dbReference type="RefSeq" id="WP_169485785.1">
    <property type="nucleotide sequence ID" value="NZ_JABBGJ010000011.1"/>
</dbReference>
<name>A0A848IB29_9BURK</name>
<dbReference type="AlphaFoldDB" id="A0A848IB29"/>
<proteinExistence type="predicted"/>
<protein>
    <submittedName>
        <fullName evidence="1">Pyocin activator protein PrtN</fullName>
    </submittedName>
</protein>
<reference evidence="1 2" key="1">
    <citation type="submission" date="2020-04" db="EMBL/GenBank/DDBJ databases">
        <title>Paraburkholderia sp. RP-4-7 isolated from soil.</title>
        <authorList>
            <person name="Dahal R.H."/>
        </authorList>
    </citation>
    <scope>NUCLEOTIDE SEQUENCE [LARGE SCALE GENOMIC DNA]</scope>
    <source>
        <strain evidence="1 2">RP-4-7</strain>
    </source>
</reference>
<dbReference type="GO" id="GO:0006355">
    <property type="term" value="P:regulation of DNA-templated transcription"/>
    <property type="evidence" value="ECO:0007669"/>
    <property type="project" value="InterPro"/>
</dbReference>
<sequence length="106" mass="12153">MKTVLILMAQFGPRVAIPVEDVRREYFSHLELDKFLEKIARADIPLPVTRVDKSRRTAKFIGMVDLAMYLDAQMEAGRKEYEQMKAAAGSGPDGCQRFADLMFKRR</sequence>
<accession>A0A848IB29</accession>
<dbReference type="Pfam" id="PF11112">
    <property type="entry name" value="PyocinActivator"/>
    <property type="match status" value="1"/>
</dbReference>
<dbReference type="Proteomes" id="UP000544134">
    <property type="component" value="Unassembled WGS sequence"/>
</dbReference>
<keyword evidence="2" id="KW-1185">Reference proteome</keyword>
<dbReference type="InterPro" id="IPR020518">
    <property type="entry name" value="Tscrpt_reg_PrtN"/>
</dbReference>
<gene>
    <name evidence="1" type="ORF">HHL24_12580</name>
</gene>
<organism evidence="1 2">
    <name type="scientific">Paraburkholderia polaris</name>
    <dbReference type="NCBI Taxonomy" id="2728848"/>
    <lineage>
        <taxon>Bacteria</taxon>
        <taxon>Pseudomonadati</taxon>
        <taxon>Pseudomonadota</taxon>
        <taxon>Betaproteobacteria</taxon>
        <taxon>Burkholderiales</taxon>
        <taxon>Burkholderiaceae</taxon>
        <taxon>Paraburkholderia</taxon>
    </lineage>
</organism>
<dbReference type="EMBL" id="JABBGJ010000011">
    <property type="protein sequence ID" value="NML98780.1"/>
    <property type="molecule type" value="Genomic_DNA"/>
</dbReference>